<dbReference type="EMBL" id="SLVV01000004">
    <property type="protein sequence ID" value="TCN26194.1"/>
    <property type="molecule type" value="Genomic_DNA"/>
</dbReference>
<protein>
    <submittedName>
        <fullName evidence="1">Pentapeptide repeat protein</fullName>
    </submittedName>
</protein>
<dbReference type="SUPFAM" id="SSF141571">
    <property type="entry name" value="Pentapeptide repeat-like"/>
    <property type="match status" value="1"/>
</dbReference>
<sequence length="159" mass="17690">MMGLKTQKLDLQMADISGSKWNEVNAEGLEIDNVCLAHTKFNNVNMSNLDLNDVNMQGSSIKNANLSGLKVQHANFSHAVIDHVHLYGTEFHNVVLPVEGDGNFDPEGTYKPVRFQDCDLTNTQLQNCNLTNVEINHCDISGLKINGVLIEELIQQKIK</sequence>
<evidence type="ECO:0000313" key="1">
    <source>
        <dbReference type="EMBL" id="TCN26194.1"/>
    </source>
</evidence>
<dbReference type="PANTHER" id="PTHR14136">
    <property type="entry name" value="BTB_POZ DOMAIN-CONTAINING PROTEIN KCTD9"/>
    <property type="match status" value="1"/>
</dbReference>
<dbReference type="Proteomes" id="UP000295689">
    <property type="component" value="Unassembled WGS sequence"/>
</dbReference>
<comment type="caution">
    <text evidence="1">The sequence shown here is derived from an EMBL/GenBank/DDBJ whole genome shotgun (WGS) entry which is preliminary data.</text>
</comment>
<dbReference type="InterPro" id="IPR001646">
    <property type="entry name" value="5peptide_repeat"/>
</dbReference>
<proteinExistence type="predicted"/>
<dbReference type="InterPro" id="IPR051082">
    <property type="entry name" value="Pentapeptide-BTB/POZ_domain"/>
</dbReference>
<dbReference type="RefSeq" id="WP_241993859.1">
    <property type="nucleotide sequence ID" value="NZ_JABUHM010000015.1"/>
</dbReference>
<organism evidence="1 2">
    <name type="scientific">Mesobacillus foraminis</name>
    <dbReference type="NCBI Taxonomy" id="279826"/>
    <lineage>
        <taxon>Bacteria</taxon>
        <taxon>Bacillati</taxon>
        <taxon>Bacillota</taxon>
        <taxon>Bacilli</taxon>
        <taxon>Bacillales</taxon>
        <taxon>Bacillaceae</taxon>
        <taxon>Mesobacillus</taxon>
    </lineage>
</organism>
<gene>
    <name evidence="1" type="ORF">EV146_104304</name>
</gene>
<dbReference type="Gene3D" id="2.160.20.80">
    <property type="entry name" value="E3 ubiquitin-protein ligase SopA"/>
    <property type="match status" value="1"/>
</dbReference>
<dbReference type="AlphaFoldDB" id="A0A4R2BJP3"/>
<dbReference type="Pfam" id="PF00805">
    <property type="entry name" value="Pentapeptide"/>
    <property type="match status" value="2"/>
</dbReference>
<accession>A0A4R2BJP3</accession>
<name>A0A4R2BJP3_9BACI</name>
<keyword evidence="2" id="KW-1185">Reference proteome</keyword>
<evidence type="ECO:0000313" key="2">
    <source>
        <dbReference type="Proteomes" id="UP000295689"/>
    </source>
</evidence>
<dbReference type="PANTHER" id="PTHR14136:SF17">
    <property type="entry name" value="BTB_POZ DOMAIN-CONTAINING PROTEIN KCTD9"/>
    <property type="match status" value="1"/>
</dbReference>
<reference evidence="1 2" key="1">
    <citation type="journal article" date="2015" name="Stand. Genomic Sci.">
        <title>Genomic Encyclopedia of Bacterial and Archaeal Type Strains, Phase III: the genomes of soil and plant-associated and newly described type strains.</title>
        <authorList>
            <person name="Whitman W.B."/>
            <person name="Woyke T."/>
            <person name="Klenk H.P."/>
            <person name="Zhou Y."/>
            <person name="Lilburn T.G."/>
            <person name="Beck B.J."/>
            <person name="De Vos P."/>
            <person name="Vandamme P."/>
            <person name="Eisen J.A."/>
            <person name="Garrity G."/>
            <person name="Hugenholtz P."/>
            <person name="Kyrpides N.C."/>
        </authorList>
    </citation>
    <scope>NUCLEOTIDE SEQUENCE [LARGE SCALE GENOMIC DNA]</scope>
    <source>
        <strain evidence="1 2">CV53</strain>
    </source>
</reference>